<evidence type="ECO:0000259" key="1">
    <source>
        <dbReference type="Pfam" id="PF01261"/>
    </source>
</evidence>
<evidence type="ECO:0000313" key="2">
    <source>
        <dbReference type="EMBL" id="GGD78896.1"/>
    </source>
</evidence>
<sequence>MIINRRKFLQQSASLAALAFITNDLQAKGTLRGTLKQFGCQLYSIRDVLPKNPKNYMKQLADMGYKYFESYSKDPFWGMAPKDAKAYLGDIGVKMVSTHLGLPDTNEEMIAKCAEGGLKYVICPAIGMQPSADAWKQKAEAFTKNGEICKKYGLRYGYHNHAYSFQNANGIKGQRILLENTDPSIVCFELDMCWSEAAGENSIEHLKQYGNRYELCHIKQLATKDPKPQQTDLASGIIDYKGLLRAAKDSGIKYFLVEQEQYPVGPIESMKSDAIYLKDLKF</sequence>
<proteinExistence type="predicted"/>
<feature type="domain" description="Xylose isomerase-like TIM barrel" evidence="1">
    <location>
        <begin position="58"/>
        <end position="278"/>
    </location>
</feature>
<dbReference type="Gene3D" id="3.20.20.150">
    <property type="entry name" value="Divalent-metal-dependent TIM barrel enzymes"/>
    <property type="match status" value="1"/>
</dbReference>
<keyword evidence="2" id="KW-0413">Isomerase</keyword>
<dbReference type="InterPro" id="IPR013022">
    <property type="entry name" value="Xyl_isomerase-like_TIM-brl"/>
</dbReference>
<dbReference type="InterPro" id="IPR050312">
    <property type="entry name" value="IolE/XylAMocC-like"/>
</dbReference>
<evidence type="ECO:0000313" key="3">
    <source>
        <dbReference type="Proteomes" id="UP000609064"/>
    </source>
</evidence>
<accession>A0A916Z825</accession>
<dbReference type="AlphaFoldDB" id="A0A916Z825"/>
<comment type="caution">
    <text evidence="2">The sequence shown here is derived from an EMBL/GenBank/DDBJ whole genome shotgun (WGS) entry which is preliminary data.</text>
</comment>
<keyword evidence="3" id="KW-1185">Reference proteome</keyword>
<dbReference type="PANTHER" id="PTHR12110">
    <property type="entry name" value="HYDROXYPYRUVATE ISOMERASE"/>
    <property type="match status" value="1"/>
</dbReference>
<gene>
    <name evidence="2" type="ORF">GCM10011514_48660</name>
</gene>
<organism evidence="2 3">
    <name type="scientific">Emticicia aquatilis</name>
    <dbReference type="NCBI Taxonomy" id="1537369"/>
    <lineage>
        <taxon>Bacteria</taxon>
        <taxon>Pseudomonadati</taxon>
        <taxon>Bacteroidota</taxon>
        <taxon>Cytophagia</taxon>
        <taxon>Cytophagales</taxon>
        <taxon>Leadbetterellaceae</taxon>
        <taxon>Emticicia</taxon>
    </lineage>
</organism>
<reference evidence="2" key="1">
    <citation type="journal article" date="2014" name="Int. J. Syst. Evol. Microbiol.">
        <title>Complete genome sequence of Corynebacterium casei LMG S-19264T (=DSM 44701T), isolated from a smear-ripened cheese.</title>
        <authorList>
            <consortium name="US DOE Joint Genome Institute (JGI-PGF)"/>
            <person name="Walter F."/>
            <person name="Albersmeier A."/>
            <person name="Kalinowski J."/>
            <person name="Ruckert C."/>
        </authorList>
    </citation>
    <scope>NUCLEOTIDE SEQUENCE</scope>
    <source>
        <strain evidence="2">CGMCC 1.15958</strain>
    </source>
</reference>
<protein>
    <submittedName>
        <fullName evidence="2">Sugar phosphate isomerase</fullName>
    </submittedName>
</protein>
<dbReference type="Pfam" id="PF01261">
    <property type="entry name" value="AP_endonuc_2"/>
    <property type="match status" value="1"/>
</dbReference>
<reference evidence="2" key="2">
    <citation type="submission" date="2020-09" db="EMBL/GenBank/DDBJ databases">
        <authorList>
            <person name="Sun Q."/>
            <person name="Zhou Y."/>
        </authorList>
    </citation>
    <scope>NUCLEOTIDE SEQUENCE</scope>
    <source>
        <strain evidence="2">CGMCC 1.15958</strain>
    </source>
</reference>
<dbReference type="Proteomes" id="UP000609064">
    <property type="component" value="Unassembled WGS sequence"/>
</dbReference>
<dbReference type="InterPro" id="IPR036237">
    <property type="entry name" value="Xyl_isomerase-like_sf"/>
</dbReference>
<dbReference type="GO" id="GO:0016853">
    <property type="term" value="F:isomerase activity"/>
    <property type="evidence" value="ECO:0007669"/>
    <property type="project" value="UniProtKB-KW"/>
</dbReference>
<dbReference type="PANTHER" id="PTHR12110:SF41">
    <property type="entry name" value="INOSOSE DEHYDRATASE"/>
    <property type="match status" value="1"/>
</dbReference>
<dbReference type="RefSeq" id="WP_188770410.1">
    <property type="nucleotide sequence ID" value="NZ_BMKK01000014.1"/>
</dbReference>
<name>A0A916Z825_9BACT</name>
<dbReference type="SUPFAM" id="SSF51658">
    <property type="entry name" value="Xylose isomerase-like"/>
    <property type="match status" value="1"/>
</dbReference>
<dbReference type="EMBL" id="BMKK01000014">
    <property type="protein sequence ID" value="GGD78896.1"/>
    <property type="molecule type" value="Genomic_DNA"/>
</dbReference>